<comment type="subcellular location">
    <subcellularLocation>
        <location evidence="9">Cell membrane</location>
        <topology evidence="9">Multi-pass membrane protein</topology>
    </subcellularLocation>
    <subcellularLocation>
        <location evidence="1">Endomembrane system</location>
        <topology evidence="1">Multi-pass membrane protein</topology>
    </subcellularLocation>
</comment>
<proteinExistence type="inferred from homology"/>
<dbReference type="Proteomes" id="UP000790787">
    <property type="component" value="Chromosome 7"/>
</dbReference>
<reference evidence="10" key="1">
    <citation type="journal article" date="2014" name="Nat. Commun.">
        <title>The tobacco genome sequence and its comparison with those of tomato and potato.</title>
        <authorList>
            <person name="Sierro N."/>
            <person name="Battey J.N."/>
            <person name="Ouadi S."/>
            <person name="Bakaher N."/>
            <person name="Bovet L."/>
            <person name="Willig A."/>
            <person name="Goepfert S."/>
            <person name="Peitsch M.C."/>
            <person name="Ivanov N.V."/>
        </authorList>
    </citation>
    <scope>NUCLEOTIDE SEQUENCE [LARGE SCALE GENOMIC DNA]</scope>
</reference>
<evidence type="ECO:0000256" key="8">
    <source>
        <dbReference type="ARBA" id="ARBA00023136"/>
    </source>
</evidence>
<feature type="transmembrane region" description="Helical" evidence="9">
    <location>
        <begin position="99"/>
        <end position="120"/>
    </location>
</feature>
<dbReference type="RefSeq" id="XP_016488524.1">
    <property type="nucleotide sequence ID" value="XM_016633038.1"/>
</dbReference>
<feature type="transmembrane region" description="Helical" evidence="9">
    <location>
        <begin position="65"/>
        <end position="87"/>
    </location>
</feature>
<dbReference type="GO" id="GO:0051260">
    <property type="term" value="P:protein homooligomerization"/>
    <property type="evidence" value="ECO:0007669"/>
    <property type="project" value="UniProtKB-ARBA"/>
</dbReference>
<keyword evidence="3 9" id="KW-0813">Transport</keyword>
<dbReference type="FunFam" id="1.20.1280.290:FF:000001">
    <property type="entry name" value="Bidirectional sugar transporter SWEET"/>
    <property type="match status" value="1"/>
</dbReference>
<evidence type="ECO:0000256" key="1">
    <source>
        <dbReference type="ARBA" id="ARBA00004127"/>
    </source>
</evidence>
<keyword evidence="8 9" id="KW-0472">Membrane</keyword>
<evidence type="ECO:0000313" key="11">
    <source>
        <dbReference type="RefSeq" id="XP_016488524.1"/>
    </source>
</evidence>
<feature type="transmembrane region" description="Helical" evidence="9">
    <location>
        <begin position="39"/>
        <end position="59"/>
    </location>
</feature>
<keyword evidence="6" id="KW-0677">Repeat</keyword>
<evidence type="ECO:0000256" key="2">
    <source>
        <dbReference type="ARBA" id="ARBA00007809"/>
    </source>
</evidence>
<feature type="transmembrane region" description="Helical" evidence="9">
    <location>
        <begin position="192"/>
        <end position="208"/>
    </location>
</feature>
<dbReference type="AlphaFoldDB" id="A0A1S4BI21"/>
<keyword evidence="4 9" id="KW-0762">Sugar transport</keyword>
<dbReference type="PaxDb" id="4097-A0A1S4BI21"/>
<comment type="function">
    <text evidence="9">Mediates both low-affinity uptake and efflux of sugar across the membrane.</text>
</comment>
<dbReference type="PANTHER" id="PTHR10791">
    <property type="entry name" value="RAG1-ACTIVATING PROTEIN 1"/>
    <property type="match status" value="1"/>
</dbReference>
<dbReference type="Gene3D" id="1.20.1280.290">
    <property type="match status" value="2"/>
</dbReference>
<organism evidence="10 11">
    <name type="scientific">Nicotiana tabacum</name>
    <name type="common">Common tobacco</name>
    <dbReference type="NCBI Taxonomy" id="4097"/>
    <lineage>
        <taxon>Eukaryota</taxon>
        <taxon>Viridiplantae</taxon>
        <taxon>Streptophyta</taxon>
        <taxon>Embryophyta</taxon>
        <taxon>Tracheophyta</taxon>
        <taxon>Spermatophyta</taxon>
        <taxon>Magnoliopsida</taxon>
        <taxon>eudicotyledons</taxon>
        <taxon>Gunneridae</taxon>
        <taxon>Pentapetalae</taxon>
        <taxon>asterids</taxon>
        <taxon>lamiids</taxon>
        <taxon>Solanales</taxon>
        <taxon>Solanaceae</taxon>
        <taxon>Nicotianoideae</taxon>
        <taxon>Nicotianeae</taxon>
        <taxon>Nicotiana</taxon>
    </lineage>
</organism>
<dbReference type="GO" id="GO:0012505">
    <property type="term" value="C:endomembrane system"/>
    <property type="evidence" value="ECO:0007669"/>
    <property type="project" value="UniProtKB-SubCell"/>
</dbReference>
<dbReference type="GO" id="GO:0051119">
    <property type="term" value="F:sugar transmembrane transporter activity"/>
    <property type="evidence" value="ECO:0000318"/>
    <property type="project" value="GO_Central"/>
</dbReference>
<evidence type="ECO:0000256" key="6">
    <source>
        <dbReference type="ARBA" id="ARBA00022737"/>
    </source>
</evidence>
<protein>
    <recommendedName>
        <fullName evidence="9">Bidirectional sugar transporter SWEET</fullName>
    </recommendedName>
</protein>
<keyword evidence="5 9" id="KW-0812">Transmembrane</keyword>
<dbReference type="STRING" id="4097.A0A1S4BI21"/>
<evidence type="ECO:0000256" key="3">
    <source>
        <dbReference type="ARBA" id="ARBA00022448"/>
    </source>
</evidence>
<feature type="transmembrane region" description="Helical" evidence="9">
    <location>
        <begin position="159"/>
        <end position="180"/>
    </location>
</feature>
<feature type="transmembrane region" description="Helical" evidence="9">
    <location>
        <begin position="6"/>
        <end position="27"/>
    </location>
</feature>
<dbReference type="OrthoDB" id="409725at2759"/>
<name>A0A1S4BI21_TOBAC</name>
<gene>
    <name evidence="11" type="primary">LOC107808510</name>
</gene>
<dbReference type="PANTHER" id="PTHR10791:SF120">
    <property type="entry name" value="BIDIRECTIONAL SUGAR TRANSPORTER SWEET17"/>
    <property type="match status" value="1"/>
</dbReference>
<dbReference type="GO" id="GO:0005886">
    <property type="term" value="C:plasma membrane"/>
    <property type="evidence" value="ECO:0007669"/>
    <property type="project" value="UniProtKB-SubCell"/>
</dbReference>
<dbReference type="GO" id="GO:0008643">
    <property type="term" value="P:carbohydrate transport"/>
    <property type="evidence" value="ECO:0000318"/>
    <property type="project" value="GO_Central"/>
</dbReference>
<comment type="similarity">
    <text evidence="2 9">Belongs to the SWEET sugar transporter family.</text>
</comment>
<dbReference type="InterPro" id="IPR047664">
    <property type="entry name" value="SWEET"/>
</dbReference>
<sequence>MENLVFIIGVIGNIISILMFLSPVGTFRRIVRNQSTEDFDSLPYICTLLNSALWTYYGLIKPGSYLVSTVNGFGVIVEIIYVALFLLFANPKMRKKTAILAGVLNVGILATTLLYAQFLLHGETRINVIGFLSTCLNIVMYSSPLGVMKTVVTTKSVEYMPFLLSLFLFLNGGVWTFYAVLVADWFLGVPNGMGWLLGAVQLVIYAIYRNPSSSKPIVEDLEQGSQTESLLPPSSTSTLL</sequence>
<dbReference type="KEGG" id="nta:107808510"/>
<dbReference type="GeneID" id="107808510"/>
<keyword evidence="10" id="KW-1185">Reference proteome</keyword>
<dbReference type="FunFam" id="1.20.1280.290:FF:000002">
    <property type="entry name" value="Bidirectional sugar transporter SWEET"/>
    <property type="match status" value="1"/>
</dbReference>
<evidence type="ECO:0000313" key="10">
    <source>
        <dbReference type="Proteomes" id="UP000790787"/>
    </source>
</evidence>
<evidence type="ECO:0000256" key="9">
    <source>
        <dbReference type="RuleBase" id="RU910715"/>
    </source>
</evidence>
<dbReference type="RefSeq" id="XP_016488524.1">
    <property type="nucleotide sequence ID" value="XM_016633038.2"/>
</dbReference>
<dbReference type="Pfam" id="PF03083">
    <property type="entry name" value="MtN3_slv"/>
    <property type="match status" value="2"/>
</dbReference>
<evidence type="ECO:0000256" key="4">
    <source>
        <dbReference type="ARBA" id="ARBA00022597"/>
    </source>
</evidence>
<keyword evidence="7 9" id="KW-1133">Transmembrane helix</keyword>
<evidence type="ECO:0000256" key="5">
    <source>
        <dbReference type="ARBA" id="ARBA00022692"/>
    </source>
</evidence>
<evidence type="ECO:0000256" key="7">
    <source>
        <dbReference type="ARBA" id="ARBA00022989"/>
    </source>
</evidence>
<accession>A0A1S4BI21</accession>
<dbReference type="InterPro" id="IPR004316">
    <property type="entry name" value="SWEET_rpt"/>
</dbReference>
<dbReference type="OMA" id="ATGFMCA"/>
<feature type="transmembrane region" description="Helical" evidence="9">
    <location>
        <begin position="126"/>
        <end position="147"/>
    </location>
</feature>
<reference evidence="11" key="2">
    <citation type="submission" date="2025-08" db="UniProtKB">
        <authorList>
            <consortium name="RefSeq"/>
        </authorList>
    </citation>
    <scope>IDENTIFICATION</scope>
    <source>
        <tissue evidence="11">Leaf</tissue>
    </source>
</reference>
<dbReference type="GO" id="GO:0016020">
    <property type="term" value="C:membrane"/>
    <property type="evidence" value="ECO:0000318"/>
    <property type="project" value="GO_Central"/>
</dbReference>